<dbReference type="InterPro" id="IPR002110">
    <property type="entry name" value="Ankyrin_rpt"/>
</dbReference>
<dbReference type="Gene3D" id="1.25.40.20">
    <property type="entry name" value="Ankyrin repeat-containing domain"/>
    <property type="match status" value="1"/>
</dbReference>
<proteinExistence type="predicted"/>
<dbReference type="Proteomes" id="UP000193920">
    <property type="component" value="Unassembled WGS sequence"/>
</dbReference>
<gene>
    <name evidence="1" type="ORF">LY90DRAFT_516539</name>
</gene>
<evidence type="ECO:0000313" key="2">
    <source>
        <dbReference type="Proteomes" id="UP000193920"/>
    </source>
</evidence>
<protein>
    <submittedName>
        <fullName evidence="1">Uncharacterized protein</fullName>
    </submittedName>
</protein>
<dbReference type="OrthoDB" id="5406014at2759"/>
<comment type="caution">
    <text evidence="1">The sequence shown here is derived from an EMBL/GenBank/DDBJ whole genome shotgun (WGS) entry which is preliminary data.</text>
</comment>
<organism evidence="1 2">
    <name type="scientific">Neocallimastix californiae</name>
    <dbReference type="NCBI Taxonomy" id="1754190"/>
    <lineage>
        <taxon>Eukaryota</taxon>
        <taxon>Fungi</taxon>
        <taxon>Fungi incertae sedis</taxon>
        <taxon>Chytridiomycota</taxon>
        <taxon>Chytridiomycota incertae sedis</taxon>
        <taxon>Neocallimastigomycetes</taxon>
        <taxon>Neocallimastigales</taxon>
        <taxon>Neocallimastigaceae</taxon>
        <taxon>Neocallimastix</taxon>
    </lineage>
</organism>
<dbReference type="SUPFAM" id="SSF48403">
    <property type="entry name" value="Ankyrin repeat"/>
    <property type="match status" value="1"/>
</dbReference>
<reference evidence="1 2" key="1">
    <citation type="submission" date="2016-08" db="EMBL/GenBank/DDBJ databases">
        <title>A Parts List for Fungal Cellulosomes Revealed by Comparative Genomics.</title>
        <authorList>
            <consortium name="DOE Joint Genome Institute"/>
            <person name="Haitjema C.H."/>
            <person name="Gilmore S.P."/>
            <person name="Henske J.K."/>
            <person name="Solomon K.V."/>
            <person name="De Groot R."/>
            <person name="Kuo A."/>
            <person name="Mondo S.J."/>
            <person name="Salamov A.A."/>
            <person name="Labutti K."/>
            <person name="Zhao Z."/>
            <person name="Chiniquy J."/>
            <person name="Barry K."/>
            <person name="Brewer H.M."/>
            <person name="Purvine S.O."/>
            <person name="Wright A.T."/>
            <person name="Boxma B."/>
            <person name="Van Alen T."/>
            <person name="Hackstein J.H."/>
            <person name="Baker S.E."/>
            <person name="Grigoriev I.V."/>
            <person name="O'Malley M.A."/>
        </authorList>
    </citation>
    <scope>NUCLEOTIDE SEQUENCE [LARGE SCALE GENOMIC DNA]</scope>
    <source>
        <strain evidence="1 2">G1</strain>
    </source>
</reference>
<evidence type="ECO:0000313" key="1">
    <source>
        <dbReference type="EMBL" id="ORY20782.1"/>
    </source>
</evidence>
<dbReference type="Pfam" id="PF12796">
    <property type="entry name" value="Ank_2"/>
    <property type="match status" value="1"/>
</dbReference>
<sequence length="169" mass="19667">MSFELFAAELFKSLGKDNKDSIIILETNNKLVKEYLTEKGNKKIVDKFVQDINDVILTKKNNNFSIIEQILLHPLLSYVFTVFKDSDVMINACKYELVDTVKWLLRMDINPFVQDKEGKIALMYAVKNKKFLFLIKQYIKNKDLLEIEDMDGNTVIFYAIGNVTILKEI</sequence>
<accession>A0A1Y2AE59</accession>
<dbReference type="AlphaFoldDB" id="A0A1Y2AE59"/>
<dbReference type="EMBL" id="MCOG01000280">
    <property type="protein sequence ID" value="ORY20782.1"/>
    <property type="molecule type" value="Genomic_DNA"/>
</dbReference>
<dbReference type="InterPro" id="IPR036770">
    <property type="entry name" value="Ankyrin_rpt-contain_sf"/>
</dbReference>
<feature type="non-terminal residue" evidence="1">
    <location>
        <position position="169"/>
    </location>
</feature>
<name>A0A1Y2AE59_9FUNG</name>
<keyword evidence="2" id="KW-1185">Reference proteome</keyword>